<name>A0A1G7U934_9FLAO</name>
<evidence type="ECO:0000256" key="1">
    <source>
        <dbReference type="SAM" id="Phobius"/>
    </source>
</evidence>
<dbReference type="STRING" id="454006.SAMN05421825_3349"/>
<dbReference type="AlphaFoldDB" id="A0A1G7U934"/>
<dbReference type="EMBL" id="FNBH01000004">
    <property type="protein sequence ID" value="SDG43539.1"/>
    <property type="molecule type" value="Genomic_DNA"/>
</dbReference>
<proteinExistence type="predicted"/>
<keyword evidence="3" id="KW-1185">Reference proteome</keyword>
<dbReference type="Proteomes" id="UP000199203">
    <property type="component" value="Unassembled WGS sequence"/>
</dbReference>
<protein>
    <submittedName>
        <fullName evidence="2">Uncharacterized protein</fullName>
    </submittedName>
</protein>
<sequence length="40" mass="4704">MKSRLLRMALTWIAPFVIGYIVNKIEERTNKNKVKKTIKA</sequence>
<gene>
    <name evidence="2" type="ORF">SAMN05421825_3349</name>
</gene>
<evidence type="ECO:0000313" key="2">
    <source>
        <dbReference type="EMBL" id="SDG43539.1"/>
    </source>
</evidence>
<feature type="transmembrane region" description="Helical" evidence="1">
    <location>
        <begin position="6"/>
        <end position="23"/>
    </location>
</feature>
<accession>A0A1G7U934</accession>
<dbReference type="RefSeq" id="WP_262488092.1">
    <property type="nucleotide sequence ID" value="NZ_FNBH01000004.1"/>
</dbReference>
<keyword evidence="1" id="KW-1133">Transmembrane helix</keyword>
<organism evidence="2 3">
    <name type="scientific">Epilithonimonas hungarica</name>
    <dbReference type="NCBI Taxonomy" id="454006"/>
    <lineage>
        <taxon>Bacteria</taxon>
        <taxon>Pseudomonadati</taxon>
        <taxon>Bacteroidota</taxon>
        <taxon>Flavobacteriia</taxon>
        <taxon>Flavobacteriales</taxon>
        <taxon>Weeksellaceae</taxon>
        <taxon>Chryseobacterium group</taxon>
        <taxon>Epilithonimonas</taxon>
    </lineage>
</organism>
<reference evidence="3" key="1">
    <citation type="submission" date="2016-10" db="EMBL/GenBank/DDBJ databases">
        <authorList>
            <person name="Varghese N."/>
            <person name="Submissions S."/>
        </authorList>
    </citation>
    <scope>NUCLEOTIDE SEQUENCE [LARGE SCALE GENOMIC DNA]</scope>
    <source>
        <strain evidence="3">DSM 19684</strain>
    </source>
</reference>
<keyword evidence="1" id="KW-0472">Membrane</keyword>
<keyword evidence="1" id="KW-0812">Transmembrane</keyword>
<evidence type="ECO:0000313" key="3">
    <source>
        <dbReference type="Proteomes" id="UP000199203"/>
    </source>
</evidence>